<evidence type="ECO:0000259" key="2">
    <source>
        <dbReference type="Pfam" id="PF03795"/>
    </source>
</evidence>
<dbReference type="Pfam" id="PF03795">
    <property type="entry name" value="YCII"/>
    <property type="match status" value="1"/>
</dbReference>
<dbReference type="SUPFAM" id="SSF54909">
    <property type="entry name" value="Dimeric alpha+beta barrel"/>
    <property type="match status" value="1"/>
</dbReference>
<dbReference type="Gene3D" id="3.30.70.1060">
    <property type="entry name" value="Dimeric alpha+beta barrel"/>
    <property type="match status" value="1"/>
</dbReference>
<dbReference type="PANTHER" id="PTHR35174:SF3">
    <property type="entry name" value="BLL7171 PROTEIN"/>
    <property type="match status" value="1"/>
</dbReference>
<name>A0A401UYQ1_9CELL</name>
<reference evidence="3 4" key="1">
    <citation type="submission" date="2018-11" db="EMBL/GenBank/DDBJ databases">
        <title>Draft genome sequence of Cellulomonas takizawaensis strain TKZ-21.</title>
        <authorList>
            <person name="Yamamura H."/>
            <person name="Hayashi T."/>
            <person name="Hamada M."/>
            <person name="Serisawa Y."/>
            <person name="Matsuyama K."/>
            <person name="Nakagawa Y."/>
            <person name="Otoguro M."/>
            <person name="Yanagida F."/>
            <person name="Hayakawa M."/>
        </authorList>
    </citation>
    <scope>NUCLEOTIDE SEQUENCE [LARGE SCALE GENOMIC DNA]</scope>
    <source>
        <strain evidence="3 4">TKZ-21</strain>
    </source>
</reference>
<sequence length="121" mass="13445">MKYMLLIWNRPGFTDELSEQERTALFAEVGEIMDELTERGELVGGEALADPSAARTTRFVDGRTTLTDGPFVESKEQFAGYVAIDVETHERAEEIAARWPDTRFGGAIELRAVMVGSGEEM</sequence>
<feature type="domain" description="YCII-related" evidence="2">
    <location>
        <begin position="1"/>
        <end position="114"/>
    </location>
</feature>
<accession>A0A401UYQ1</accession>
<proteinExistence type="inferred from homology"/>
<dbReference type="RefSeq" id="WP_124342348.1">
    <property type="nucleotide sequence ID" value="NZ_BHYL01000097.1"/>
</dbReference>
<dbReference type="OrthoDB" id="668782at2"/>
<evidence type="ECO:0000313" key="4">
    <source>
        <dbReference type="Proteomes" id="UP000288246"/>
    </source>
</evidence>
<dbReference type="InterPro" id="IPR005545">
    <property type="entry name" value="YCII"/>
</dbReference>
<dbReference type="PANTHER" id="PTHR35174">
    <property type="entry name" value="BLL7171 PROTEIN-RELATED"/>
    <property type="match status" value="1"/>
</dbReference>
<gene>
    <name evidence="3" type="ORF">CTKZ_13790</name>
</gene>
<evidence type="ECO:0000313" key="3">
    <source>
        <dbReference type="EMBL" id="GCD19817.1"/>
    </source>
</evidence>
<comment type="similarity">
    <text evidence="1">Belongs to the YciI family.</text>
</comment>
<dbReference type="EMBL" id="BHYL01000097">
    <property type="protein sequence ID" value="GCD19817.1"/>
    <property type="molecule type" value="Genomic_DNA"/>
</dbReference>
<comment type="caution">
    <text evidence="3">The sequence shown here is derived from an EMBL/GenBank/DDBJ whole genome shotgun (WGS) entry which is preliminary data.</text>
</comment>
<organism evidence="3 4">
    <name type="scientific">Cellulomonas algicola</name>
    <dbReference type="NCBI Taxonomy" id="2071633"/>
    <lineage>
        <taxon>Bacteria</taxon>
        <taxon>Bacillati</taxon>
        <taxon>Actinomycetota</taxon>
        <taxon>Actinomycetes</taxon>
        <taxon>Micrococcales</taxon>
        <taxon>Cellulomonadaceae</taxon>
        <taxon>Cellulomonas</taxon>
    </lineage>
</organism>
<dbReference type="InterPro" id="IPR011008">
    <property type="entry name" value="Dimeric_a/b-barrel"/>
</dbReference>
<protein>
    <recommendedName>
        <fullName evidence="2">YCII-related domain-containing protein</fullName>
    </recommendedName>
</protein>
<evidence type="ECO:0000256" key="1">
    <source>
        <dbReference type="ARBA" id="ARBA00007689"/>
    </source>
</evidence>
<dbReference type="AlphaFoldDB" id="A0A401UYQ1"/>
<keyword evidence="4" id="KW-1185">Reference proteome</keyword>
<dbReference type="Proteomes" id="UP000288246">
    <property type="component" value="Unassembled WGS sequence"/>
</dbReference>